<feature type="signal peptide" evidence="1">
    <location>
        <begin position="1"/>
        <end position="23"/>
    </location>
</feature>
<gene>
    <name evidence="2" type="ORF">ACFSJ0_26835</name>
</gene>
<accession>A0ABW4GDH0</accession>
<dbReference type="RefSeq" id="WP_219527126.1">
    <property type="nucleotide sequence ID" value="NZ_JAHKRM010000001.1"/>
</dbReference>
<organism evidence="2 3">
    <name type="scientific">Nonomuraea guangzhouensis</name>
    <dbReference type="NCBI Taxonomy" id="1291555"/>
    <lineage>
        <taxon>Bacteria</taxon>
        <taxon>Bacillati</taxon>
        <taxon>Actinomycetota</taxon>
        <taxon>Actinomycetes</taxon>
        <taxon>Streptosporangiales</taxon>
        <taxon>Streptosporangiaceae</taxon>
        <taxon>Nonomuraea</taxon>
    </lineage>
</organism>
<reference evidence="3" key="1">
    <citation type="journal article" date="2019" name="Int. J. Syst. Evol. Microbiol.">
        <title>The Global Catalogue of Microorganisms (GCM) 10K type strain sequencing project: providing services to taxonomists for standard genome sequencing and annotation.</title>
        <authorList>
            <consortium name="The Broad Institute Genomics Platform"/>
            <consortium name="The Broad Institute Genome Sequencing Center for Infectious Disease"/>
            <person name="Wu L."/>
            <person name="Ma J."/>
        </authorList>
    </citation>
    <scope>NUCLEOTIDE SEQUENCE [LARGE SCALE GENOMIC DNA]</scope>
    <source>
        <strain evidence="3">CGMCC 1.15399</strain>
    </source>
</reference>
<proteinExistence type="predicted"/>
<feature type="chain" id="PRO_5046833388" description="DUF3558 domain-containing protein" evidence="1">
    <location>
        <begin position="24"/>
        <end position="304"/>
    </location>
</feature>
<evidence type="ECO:0000313" key="3">
    <source>
        <dbReference type="Proteomes" id="UP001597097"/>
    </source>
</evidence>
<dbReference type="Proteomes" id="UP001597097">
    <property type="component" value="Unassembled WGS sequence"/>
</dbReference>
<evidence type="ECO:0000256" key="1">
    <source>
        <dbReference type="SAM" id="SignalP"/>
    </source>
</evidence>
<evidence type="ECO:0008006" key="4">
    <source>
        <dbReference type="Google" id="ProtNLM"/>
    </source>
</evidence>
<name>A0ABW4GDH0_9ACTN</name>
<keyword evidence="1" id="KW-0732">Signal</keyword>
<keyword evidence="3" id="KW-1185">Reference proteome</keyword>
<dbReference type="EMBL" id="JBHUCM010000019">
    <property type="protein sequence ID" value="MFD1540700.1"/>
    <property type="molecule type" value="Genomic_DNA"/>
</dbReference>
<protein>
    <recommendedName>
        <fullName evidence="4">DUF3558 domain-containing protein</fullName>
    </recommendedName>
</protein>
<comment type="caution">
    <text evidence="2">The sequence shown here is derived from an EMBL/GenBank/DDBJ whole genome shotgun (WGS) entry which is preliminary data.</text>
</comment>
<sequence>MAGIAAIAICAAAVLIISRTTSGSVTVPTACPQQWGGGGKAGGWVPAAAEVDGVDERLVPGRPVAAMICAYPGDNTHPGGERLAGSRTLTGDAGAMVRDLGYLPLTTDDRKVICSLVGGSMTNYLVRFTYPDGGTLWVGSAEEPNGCVRTTNGTVITRSYVGPSLTAAYRTGAWRLQHPDDPCRGAADRRGQNERMVPDEPVSVLVCGEATSASARPPRLESDARTAKALAETLNSLATRPSENGCEPIAGAADKRLRLVFGYADGPPAGVRIWTSCDPSVDNTLLQASINDSLRDQLTRLAPG</sequence>
<evidence type="ECO:0000313" key="2">
    <source>
        <dbReference type="EMBL" id="MFD1540700.1"/>
    </source>
</evidence>